<dbReference type="Proteomes" id="UP000595895">
    <property type="component" value="Chromosome"/>
</dbReference>
<dbReference type="GO" id="GO:0009252">
    <property type="term" value="P:peptidoglycan biosynthetic process"/>
    <property type="evidence" value="ECO:0007669"/>
    <property type="project" value="UniProtKB-UniRule"/>
</dbReference>
<keyword evidence="3 10" id="KW-0328">Glycosyltransferase</keyword>
<keyword evidence="4 10" id="KW-0808">Transferase</keyword>
<dbReference type="KEGG" id="awe:JG540_04110"/>
<name>A0A7T7S2W6_9ACTO</name>
<comment type="pathway">
    <text evidence="10">Cell wall biogenesis; peptidoglycan biosynthesis.</text>
</comment>
<feature type="binding site" evidence="10">
    <location>
        <position position="232"/>
    </location>
    <ligand>
        <name>UDP-N-acetyl-alpha-D-glucosamine</name>
        <dbReference type="ChEBI" id="CHEBI:57705"/>
    </ligand>
</feature>
<evidence type="ECO:0000256" key="3">
    <source>
        <dbReference type="ARBA" id="ARBA00022676"/>
    </source>
</evidence>
<evidence type="ECO:0000256" key="10">
    <source>
        <dbReference type="HAMAP-Rule" id="MF_00033"/>
    </source>
</evidence>
<organism evidence="13 14">
    <name type="scientific">Actinomyces weissii</name>
    <dbReference type="NCBI Taxonomy" id="675090"/>
    <lineage>
        <taxon>Bacteria</taxon>
        <taxon>Bacillati</taxon>
        <taxon>Actinomycetota</taxon>
        <taxon>Actinomycetes</taxon>
        <taxon>Actinomycetales</taxon>
        <taxon>Actinomycetaceae</taxon>
        <taxon>Actinomyces</taxon>
    </lineage>
</organism>
<dbReference type="InterPro" id="IPR004276">
    <property type="entry name" value="GlycoTrans_28_N"/>
</dbReference>
<gene>
    <name evidence="10 13" type="primary">murG</name>
    <name evidence="13" type="ORF">JG540_04110</name>
</gene>
<keyword evidence="6 10" id="KW-0573">Peptidoglycan synthesis</keyword>
<evidence type="ECO:0000256" key="7">
    <source>
        <dbReference type="ARBA" id="ARBA00023136"/>
    </source>
</evidence>
<keyword evidence="5 10" id="KW-0133">Cell shape</keyword>
<evidence type="ECO:0000313" key="13">
    <source>
        <dbReference type="EMBL" id="QQM68037.1"/>
    </source>
</evidence>
<dbReference type="GO" id="GO:0071555">
    <property type="term" value="P:cell wall organization"/>
    <property type="evidence" value="ECO:0007669"/>
    <property type="project" value="UniProtKB-KW"/>
</dbReference>
<proteinExistence type="inferred from homology"/>
<protein>
    <recommendedName>
        <fullName evidence="10">UDP-N-acetylglucosamine--N-acetylmuramyl-(pentapeptide) pyrophosphoryl-undecaprenol N-acetylglucosamine transferase</fullName>
        <ecNumber evidence="10">2.4.1.227</ecNumber>
    </recommendedName>
    <alternativeName>
        <fullName evidence="10">Undecaprenyl-PP-MurNAc-pentapeptide-UDPGlcNAc GlcNAc transferase</fullName>
    </alternativeName>
</protein>
<dbReference type="InterPro" id="IPR006009">
    <property type="entry name" value="GlcNAc_MurG"/>
</dbReference>
<keyword evidence="14" id="KW-1185">Reference proteome</keyword>
<sequence length="408" mass="41780">MTAHEAVRPEADPFGRAAAASAPTGLRVLLAGGGTAGHVNPLLATAAALRQAFPGTELLVLGTATGLEKDLVPAAGLEMVTIPRVPLPRRPSLDLLRLPARMRAAVDGARAAIKRLDADVVVGFGGYVSTPAYLAARRAGVPVVIHEQNARPGLANRLGARWAQAVALTFASTPLQARSGITRTTGLPLRPQVSALVEEQAQEAGRAAARARGAQALGLDPALPTLLVTGGSLGAQHLNEVLCQSMPAVPAGVQVLHLTGRGKDLPVRAALEQAVAAGATDLAERYHVLDYLNGMEHAYACADAVVCRSGAGTVAELSALGLPALYVPLPVGNGEQRLNAADVVAAGGGRLVEDAALRSQHVTGFMELVADAARLEPMAQAARGVGVRDGAQRLAELVGAVARAAQRV</sequence>
<evidence type="ECO:0000256" key="1">
    <source>
        <dbReference type="ARBA" id="ARBA00022475"/>
    </source>
</evidence>
<dbReference type="GO" id="GO:0008360">
    <property type="term" value="P:regulation of cell shape"/>
    <property type="evidence" value="ECO:0007669"/>
    <property type="project" value="UniProtKB-KW"/>
</dbReference>
<dbReference type="Pfam" id="PF04101">
    <property type="entry name" value="Glyco_tran_28_C"/>
    <property type="match status" value="1"/>
</dbReference>
<evidence type="ECO:0000256" key="5">
    <source>
        <dbReference type="ARBA" id="ARBA00022960"/>
    </source>
</evidence>
<comment type="function">
    <text evidence="10">Cell wall formation. Catalyzes the transfer of a GlcNAc subunit on undecaprenyl-pyrophosphoryl-MurNAc-pentapeptide (lipid intermediate I) to form undecaprenyl-pyrophosphoryl-MurNAc-(pentapeptide)GlcNAc (lipid intermediate II).</text>
</comment>
<dbReference type="NCBIfam" id="TIGR01133">
    <property type="entry name" value="murG"/>
    <property type="match status" value="1"/>
</dbReference>
<feature type="binding site" evidence="10">
    <location>
        <position position="149"/>
    </location>
    <ligand>
        <name>UDP-N-acetyl-alpha-D-glucosamine</name>
        <dbReference type="ChEBI" id="CHEBI:57705"/>
    </ligand>
</feature>
<dbReference type="PANTHER" id="PTHR21015:SF22">
    <property type="entry name" value="GLYCOSYLTRANSFERASE"/>
    <property type="match status" value="1"/>
</dbReference>
<feature type="domain" description="Glycosyl transferase family 28 C-terminal" evidence="12">
    <location>
        <begin position="225"/>
        <end position="394"/>
    </location>
</feature>
<evidence type="ECO:0000313" key="14">
    <source>
        <dbReference type="Proteomes" id="UP000595895"/>
    </source>
</evidence>
<evidence type="ECO:0000256" key="9">
    <source>
        <dbReference type="ARBA" id="ARBA00023316"/>
    </source>
</evidence>
<feature type="binding site" evidence="10">
    <location>
        <position position="336"/>
    </location>
    <ligand>
        <name>UDP-N-acetyl-alpha-D-glucosamine</name>
        <dbReference type="ChEBI" id="CHEBI:57705"/>
    </ligand>
</feature>
<dbReference type="CDD" id="cd03785">
    <property type="entry name" value="GT28_MurG"/>
    <property type="match status" value="1"/>
</dbReference>
<dbReference type="GO" id="GO:0051301">
    <property type="term" value="P:cell division"/>
    <property type="evidence" value="ECO:0007669"/>
    <property type="project" value="UniProtKB-KW"/>
</dbReference>
<dbReference type="AlphaFoldDB" id="A0A7T7S2W6"/>
<keyword evidence="1 10" id="KW-1003">Cell membrane</keyword>
<comment type="caution">
    <text evidence="10">Lacks conserved residue(s) required for the propagation of feature annotation.</text>
</comment>
<comment type="catalytic activity">
    <reaction evidence="10">
        <text>di-trans,octa-cis-undecaprenyl diphospho-N-acetyl-alpha-D-muramoyl-L-alanyl-D-glutamyl-meso-2,6-diaminopimeloyl-D-alanyl-D-alanine + UDP-N-acetyl-alpha-D-glucosamine = di-trans,octa-cis-undecaprenyl diphospho-[N-acetyl-alpha-D-glucosaminyl-(1-&gt;4)]-N-acetyl-alpha-D-muramoyl-L-alanyl-D-glutamyl-meso-2,6-diaminopimeloyl-D-alanyl-D-alanine + UDP + H(+)</text>
        <dbReference type="Rhea" id="RHEA:31227"/>
        <dbReference type="ChEBI" id="CHEBI:15378"/>
        <dbReference type="ChEBI" id="CHEBI:57705"/>
        <dbReference type="ChEBI" id="CHEBI:58223"/>
        <dbReference type="ChEBI" id="CHEBI:61387"/>
        <dbReference type="ChEBI" id="CHEBI:61388"/>
        <dbReference type="EC" id="2.4.1.227"/>
    </reaction>
</comment>
<evidence type="ECO:0000256" key="8">
    <source>
        <dbReference type="ARBA" id="ARBA00023306"/>
    </source>
</evidence>
<keyword evidence="2 10" id="KW-0132">Cell division</keyword>
<dbReference type="GO" id="GO:0005886">
    <property type="term" value="C:plasma membrane"/>
    <property type="evidence" value="ECO:0007669"/>
    <property type="project" value="UniProtKB-SubCell"/>
</dbReference>
<feature type="domain" description="Glycosyltransferase family 28 N-terminal" evidence="11">
    <location>
        <begin position="28"/>
        <end position="167"/>
    </location>
</feature>
<dbReference type="Pfam" id="PF03033">
    <property type="entry name" value="Glyco_transf_28"/>
    <property type="match status" value="1"/>
</dbReference>
<keyword evidence="8 10" id="KW-0131">Cell cycle</keyword>
<evidence type="ECO:0000259" key="12">
    <source>
        <dbReference type="Pfam" id="PF04101"/>
    </source>
</evidence>
<dbReference type="GO" id="GO:0005975">
    <property type="term" value="P:carbohydrate metabolic process"/>
    <property type="evidence" value="ECO:0007669"/>
    <property type="project" value="InterPro"/>
</dbReference>
<evidence type="ECO:0000256" key="4">
    <source>
        <dbReference type="ARBA" id="ARBA00022679"/>
    </source>
</evidence>
<dbReference type="PANTHER" id="PTHR21015">
    <property type="entry name" value="UDP-N-ACETYLGLUCOSAMINE--N-ACETYLMURAMYL-(PENTAPEPTIDE) PYROPHOSPHORYL-UNDECAPRENOL N-ACETYLGLUCOSAMINE TRANSFERASE 1"/>
    <property type="match status" value="1"/>
</dbReference>
<keyword evidence="7 10" id="KW-0472">Membrane</keyword>
<reference evidence="13 14" key="1">
    <citation type="submission" date="2020-12" db="EMBL/GenBank/DDBJ databases">
        <authorList>
            <person name="Zhou J."/>
        </authorList>
    </citation>
    <scope>NUCLEOTIDE SEQUENCE [LARGE SCALE GENOMIC DNA]</scope>
    <source>
        <strain evidence="13 14">CCUG 61299</strain>
    </source>
</reference>
<dbReference type="GO" id="GO:0050511">
    <property type="term" value="F:undecaprenyldiphospho-muramoylpentapeptide beta-N-acetylglucosaminyltransferase activity"/>
    <property type="evidence" value="ECO:0007669"/>
    <property type="project" value="UniProtKB-UniRule"/>
</dbReference>
<dbReference type="Gene3D" id="3.40.50.2000">
    <property type="entry name" value="Glycogen Phosphorylase B"/>
    <property type="match status" value="2"/>
</dbReference>
<keyword evidence="9 10" id="KW-0961">Cell wall biogenesis/degradation</keyword>
<dbReference type="UniPathway" id="UPA00219"/>
<evidence type="ECO:0000256" key="2">
    <source>
        <dbReference type="ARBA" id="ARBA00022618"/>
    </source>
</evidence>
<dbReference type="RefSeq" id="WP_200277468.1">
    <property type="nucleotide sequence ID" value="NZ_CP066802.1"/>
</dbReference>
<dbReference type="SUPFAM" id="SSF53756">
    <property type="entry name" value="UDP-Glycosyltransferase/glycogen phosphorylase"/>
    <property type="match status" value="1"/>
</dbReference>
<dbReference type="EC" id="2.4.1.227" evidence="10"/>
<comment type="subcellular location">
    <subcellularLocation>
        <location evidence="10">Cell membrane</location>
        <topology evidence="10">Peripheral membrane protein</topology>
        <orientation evidence="10">Cytoplasmic side</orientation>
    </subcellularLocation>
</comment>
<comment type="similarity">
    <text evidence="10">Belongs to the glycosyltransferase 28 family. MurG subfamily.</text>
</comment>
<evidence type="ECO:0000259" key="11">
    <source>
        <dbReference type="Pfam" id="PF03033"/>
    </source>
</evidence>
<dbReference type="HAMAP" id="MF_00033">
    <property type="entry name" value="MurG"/>
    <property type="match status" value="1"/>
</dbReference>
<feature type="binding site" evidence="10">
    <location>
        <begin position="35"/>
        <end position="37"/>
    </location>
    <ligand>
        <name>UDP-N-acetyl-alpha-D-glucosamine</name>
        <dbReference type="ChEBI" id="CHEBI:57705"/>
    </ligand>
</feature>
<evidence type="ECO:0000256" key="6">
    <source>
        <dbReference type="ARBA" id="ARBA00022984"/>
    </source>
</evidence>
<feature type="binding site" evidence="10">
    <location>
        <position position="190"/>
    </location>
    <ligand>
        <name>UDP-N-acetyl-alpha-D-glucosamine</name>
        <dbReference type="ChEBI" id="CHEBI:57705"/>
    </ligand>
</feature>
<dbReference type="InterPro" id="IPR007235">
    <property type="entry name" value="Glyco_trans_28_C"/>
</dbReference>
<dbReference type="EMBL" id="CP066802">
    <property type="protein sequence ID" value="QQM68037.1"/>
    <property type="molecule type" value="Genomic_DNA"/>
</dbReference>
<accession>A0A7T7S2W6</accession>